<dbReference type="InParanoid" id="A0A1Y2FJL8"/>
<feature type="compositionally biased region" description="Polar residues" evidence="1">
    <location>
        <begin position="1"/>
        <end position="10"/>
    </location>
</feature>
<accession>A0A1Y2FJL8</accession>
<dbReference type="PANTHER" id="PTHR12203">
    <property type="entry name" value="KDEL LYS-ASP-GLU-LEU CONTAINING - RELATED"/>
    <property type="match status" value="1"/>
</dbReference>
<name>A0A1Y2FJL8_9BASI</name>
<dbReference type="AlphaFoldDB" id="A0A1Y2FJL8"/>
<proteinExistence type="predicted"/>
<dbReference type="EMBL" id="MCGR01000019">
    <property type="protein sequence ID" value="ORY83574.1"/>
    <property type="molecule type" value="Genomic_DNA"/>
</dbReference>
<dbReference type="OrthoDB" id="202415at2759"/>
<dbReference type="InterPro" id="IPR051091">
    <property type="entry name" value="O-Glucosyltr/Glycosyltrsf_90"/>
</dbReference>
<feature type="region of interest" description="Disordered" evidence="1">
    <location>
        <begin position="1"/>
        <end position="21"/>
    </location>
</feature>
<keyword evidence="3" id="KW-1185">Reference proteome</keyword>
<gene>
    <name evidence="2" type="ORF">BCR35DRAFT_303455</name>
</gene>
<protein>
    <recommendedName>
        <fullName evidence="4">Glycosyl transferase CAP10 domain-containing protein</fullName>
    </recommendedName>
</protein>
<dbReference type="PANTHER" id="PTHR12203:SF35">
    <property type="entry name" value="PROTEIN O-GLUCOSYLTRANSFERASE 1"/>
    <property type="match status" value="1"/>
</dbReference>
<evidence type="ECO:0000256" key="1">
    <source>
        <dbReference type="SAM" id="MobiDB-lite"/>
    </source>
</evidence>
<comment type="caution">
    <text evidence="2">The sequence shown here is derived from an EMBL/GenBank/DDBJ whole genome shotgun (WGS) entry which is preliminary data.</text>
</comment>
<organism evidence="2 3">
    <name type="scientific">Leucosporidium creatinivorum</name>
    <dbReference type="NCBI Taxonomy" id="106004"/>
    <lineage>
        <taxon>Eukaryota</taxon>
        <taxon>Fungi</taxon>
        <taxon>Dikarya</taxon>
        <taxon>Basidiomycota</taxon>
        <taxon>Pucciniomycotina</taxon>
        <taxon>Microbotryomycetes</taxon>
        <taxon>Leucosporidiales</taxon>
        <taxon>Leucosporidium</taxon>
    </lineage>
</organism>
<evidence type="ECO:0000313" key="2">
    <source>
        <dbReference type="EMBL" id="ORY83574.1"/>
    </source>
</evidence>
<reference evidence="2 3" key="1">
    <citation type="submission" date="2016-07" db="EMBL/GenBank/DDBJ databases">
        <title>Pervasive Adenine N6-methylation of Active Genes in Fungi.</title>
        <authorList>
            <consortium name="DOE Joint Genome Institute"/>
            <person name="Mondo S.J."/>
            <person name="Dannebaum R.O."/>
            <person name="Kuo R.C."/>
            <person name="Labutti K."/>
            <person name="Haridas S."/>
            <person name="Kuo A."/>
            <person name="Salamov A."/>
            <person name="Ahrendt S.R."/>
            <person name="Lipzen A."/>
            <person name="Sullivan W."/>
            <person name="Andreopoulos W.B."/>
            <person name="Clum A."/>
            <person name="Lindquist E."/>
            <person name="Daum C."/>
            <person name="Ramamoorthy G.K."/>
            <person name="Gryganskyi A."/>
            <person name="Culley D."/>
            <person name="Magnuson J.K."/>
            <person name="James T.Y."/>
            <person name="O'Malley M.A."/>
            <person name="Stajich J.E."/>
            <person name="Spatafora J.W."/>
            <person name="Visel A."/>
            <person name="Grigoriev I.V."/>
        </authorList>
    </citation>
    <scope>NUCLEOTIDE SEQUENCE [LARGE SCALE GENOMIC DNA]</scope>
    <source>
        <strain evidence="2 3">62-1032</strain>
    </source>
</reference>
<evidence type="ECO:0008006" key="4">
    <source>
        <dbReference type="Google" id="ProtNLM"/>
    </source>
</evidence>
<sequence length="672" mass="75317">MPETGSTFSPRKNKGKHERAESTYVPLHQPIFVAPPTSTSPPVAPFALSKKAHQELPFSPLIKLHPGRFQGEARDASLLSPPLRRTGSGSSFFPALRRHLTPQTNLSRALILVGLTLLYFLLHHRSTVEASGPHPIPSLIARAEKAVTDAKTRRPTTLRDAYEQYILLHDGDAHRRAGIREFEELYESLRPWWGVRPSEIRERIEEVARSGAKGLGRWEVQLDGTRVAVEQMLKELKERFRVLLPDVDLIINTLEEPRVILPGETRHALESLARKKSTRPPQTEKATFRPLGSTNAFSVIRNACPPSSLARTAALSPAPGVSHRISHAYTSEFTSSLGHFIVDHNLERSSWCDQPDLQDIYATFINPRELNFAEGLFPVFSISKLPGFADILIPSAQEIERRNAFTVEQEIPWYAKAEKVHWRGVASDGTEVGLNWQGWPKSRLVSKTNRPSSWAHYETLLLCDASNQSLTAILPSSSLNSAFADIAFLKPAPDAPQLLEPSFRFVDEGSAGSPYHFKAILDLDYDPSHFLPAMASSSAVILSRFRQTALEHTLRPWFHYVPLSLRLSEFYSLLAYFYSPRATFPLIADSKRRFEGGGRQVVRELGRASRAVVHEEELKVVGSRGAQWASKCARREDGLVYLALVVLEWSRLMHDGREEGLADFVMSRGGRS</sequence>
<evidence type="ECO:0000313" key="3">
    <source>
        <dbReference type="Proteomes" id="UP000193467"/>
    </source>
</evidence>
<dbReference type="Proteomes" id="UP000193467">
    <property type="component" value="Unassembled WGS sequence"/>
</dbReference>